<feature type="compositionally biased region" description="Basic and acidic residues" evidence="1">
    <location>
        <begin position="159"/>
        <end position="171"/>
    </location>
</feature>
<reference evidence="2" key="1">
    <citation type="submission" date="2020-02" db="EMBL/GenBank/DDBJ databases">
        <authorList>
            <person name="Meier V. D."/>
        </authorList>
    </citation>
    <scope>NUCLEOTIDE SEQUENCE</scope>
    <source>
        <strain evidence="2">AVDCRST_MAG93</strain>
    </source>
</reference>
<organism evidence="2">
    <name type="scientific">uncultured Chloroflexia bacterium</name>
    <dbReference type="NCBI Taxonomy" id="1672391"/>
    <lineage>
        <taxon>Bacteria</taxon>
        <taxon>Bacillati</taxon>
        <taxon>Chloroflexota</taxon>
        <taxon>Chloroflexia</taxon>
        <taxon>environmental samples</taxon>
    </lineage>
</organism>
<feature type="region of interest" description="Disordered" evidence="1">
    <location>
        <begin position="153"/>
        <end position="208"/>
    </location>
</feature>
<dbReference type="EMBL" id="CADCTR010000272">
    <property type="protein sequence ID" value="CAA9229810.1"/>
    <property type="molecule type" value="Genomic_DNA"/>
</dbReference>
<feature type="non-terminal residue" evidence="2">
    <location>
        <position position="1"/>
    </location>
</feature>
<evidence type="ECO:0000313" key="2">
    <source>
        <dbReference type="EMBL" id="CAA9229810.1"/>
    </source>
</evidence>
<name>A0A6J4HRG8_9CHLR</name>
<feature type="compositionally biased region" description="Basic and acidic residues" evidence="1">
    <location>
        <begin position="198"/>
        <end position="208"/>
    </location>
</feature>
<proteinExistence type="predicted"/>
<protein>
    <submittedName>
        <fullName evidence="2">Uncharacterized protein</fullName>
    </submittedName>
</protein>
<evidence type="ECO:0000256" key="1">
    <source>
        <dbReference type="SAM" id="MobiDB-lite"/>
    </source>
</evidence>
<dbReference type="AlphaFoldDB" id="A0A6J4HRG8"/>
<accession>A0A6J4HRG8</accession>
<sequence>SEIIAALRSPFPWETLEVRPGAVRKDGSGALALAYADPRVYQARLDTVVGPANWSVDFAPWGENKLICRLTIFGIVKSSTGEADSRDPNAGTVAEAQAFKRACVAFGVGRFLYDLPQVWARGSGDSKNFKFDNPVRIVAEMRHKYELAHPKPTLVLPTRDPEPIPHTDPARPARPIPLRSTRSAPAHKQAAARTALEAAERRTGLARS</sequence>
<gene>
    <name evidence="2" type="ORF">AVDCRST_MAG93-831</name>
</gene>